<keyword evidence="15 18" id="KW-0496">Mitochondrion</keyword>
<gene>
    <name evidence="20" type="primary">ND2</name>
</gene>
<dbReference type="EMBL" id="FJ456945">
    <property type="protein sequence ID" value="ACJ69482.1"/>
    <property type="molecule type" value="Genomic_DNA"/>
</dbReference>
<keyword evidence="16 18" id="KW-0472">Membrane</keyword>
<feature type="transmembrane region" description="Helical" evidence="18">
    <location>
        <begin position="58"/>
        <end position="76"/>
    </location>
</feature>
<dbReference type="GeneID" id="7996683"/>
<keyword evidence="11 18" id="KW-0249">Electron transport</keyword>
<evidence type="ECO:0000256" key="15">
    <source>
        <dbReference type="ARBA" id="ARBA00023128"/>
    </source>
</evidence>
<dbReference type="CTD" id="4536"/>
<keyword evidence="9 18" id="KW-0999">Mitochondrion inner membrane</keyword>
<protein>
    <recommendedName>
        <fullName evidence="5 18">NADH-ubiquinone oxidoreductase chain 2</fullName>
        <ecNumber evidence="4 18">7.1.1.2</ecNumber>
    </recommendedName>
</protein>
<comment type="catalytic activity">
    <reaction evidence="17 18">
        <text>a ubiquinone + NADH + 5 H(+)(in) = a ubiquinol + NAD(+) + 4 H(+)(out)</text>
        <dbReference type="Rhea" id="RHEA:29091"/>
        <dbReference type="Rhea" id="RHEA-COMP:9565"/>
        <dbReference type="Rhea" id="RHEA-COMP:9566"/>
        <dbReference type="ChEBI" id="CHEBI:15378"/>
        <dbReference type="ChEBI" id="CHEBI:16389"/>
        <dbReference type="ChEBI" id="CHEBI:17976"/>
        <dbReference type="ChEBI" id="CHEBI:57540"/>
        <dbReference type="ChEBI" id="CHEBI:57945"/>
        <dbReference type="EC" id="7.1.1.2"/>
    </reaction>
</comment>
<keyword evidence="12 18" id="KW-1133">Transmembrane helix</keyword>
<evidence type="ECO:0000256" key="6">
    <source>
        <dbReference type="ARBA" id="ARBA00022448"/>
    </source>
</evidence>
<dbReference type="EC" id="7.1.1.2" evidence="4 18"/>
<keyword evidence="13 18" id="KW-0520">NAD</keyword>
<feature type="transmembrane region" description="Helical" evidence="18">
    <location>
        <begin position="7"/>
        <end position="22"/>
    </location>
</feature>
<reference evidence="20" key="1">
    <citation type="journal article" date="2009" name="BMC Evol. Biol.">
        <title>Phylogenetic analysis of the true water bugs (Insecta: Hemiptera: Heteroptera: Nepomorpha): evidence from mitochondrial genomes.</title>
        <authorList>
            <person name="Hua J."/>
            <person name="Li M."/>
            <person name="Dong P."/>
            <person name="Cui Y."/>
            <person name="Xie Q."/>
            <person name="Bu W."/>
        </authorList>
    </citation>
    <scope>NUCLEOTIDE SEQUENCE</scope>
    <source>
        <strain evidence="20">NKMT020</strain>
    </source>
</reference>
<dbReference type="InterPro" id="IPR003917">
    <property type="entry name" value="NADH_UbQ_OxRdtase_chain2"/>
</dbReference>
<evidence type="ECO:0000256" key="9">
    <source>
        <dbReference type="ARBA" id="ARBA00022792"/>
    </source>
</evidence>
<evidence type="ECO:0000256" key="14">
    <source>
        <dbReference type="ARBA" id="ARBA00023075"/>
    </source>
</evidence>
<dbReference type="AlphaFoldDB" id="C5HIN7"/>
<evidence type="ECO:0000256" key="18">
    <source>
        <dbReference type="RuleBase" id="RU003403"/>
    </source>
</evidence>
<evidence type="ECO:0000313" key="20">
    <source>
        <dbReference type="EMBL" id="ACJ69482.1"/>
    </source>
</evidence>
<evidence type="ECO:0000256" key="13">
    <source>
        <dbReference type="ARBA" id="ARBA00023027"/>
    </source>
</evidence>
<evidence type="ECO:0000256" key="10">
    <source>
        <dbReference type="ARBA" id="ARBA00022967"/>
    </source>
</evidence>
<accession>C5HIN7</accession>
<dbReference type="InterPro" id="IPR001750">
    <property type="entry name" value="ND/Mrp_TM"/>
</dbReference>
<keyword evidence="8 18" id="KW-0812">Transmembrane</keyword>
<feature type="transmembrane region" description="Helical" evidence="18">
    <location>
        <begin position="234"/>
        <end position="253"/>
    </location>
</feature>
<keyword evidence="14 18" id="KW-0830">Ubiquinone</keyword>
<feature type="transmembrane region" description="Helical" evidence="18">
    <location>
        <begin position="134"/>
        <end position="164"/>
    </location>
</feature>
<keyword evidence="6" id="KW-0813">Transport</keyword>
<evidence type="ECO:0000259" key="19">
    <source>
        <dbReference type="Pfam" id="PF00361"/>
    </source>
</evidence>
<evidence type="ECO:0000256" key="12">
    <source>
        <dbReference type="ARBA" id="ARBA00022989"/>
    </source>
</evidence>
<evidence type="ECO:0000256" key="7">
    <source>
        <dbReference type="ARBA" id="ARBA00022660"/>
    </source>
</evidence>
<comment type="function">
    <text evidence="18">Core subunit of the mitochondrial membrane respiratory chain NADH dehydrogenase (Complex I) which catalyzes electron transfer from NADH through the respiratory chain, using ubiquinone as an electron acceptor. Essential for the catalytic activity and assembly of complex I.</text>
</comment>
<dbReference type="InterPro" id="IPR050175">
    <property type="entry name" value="Complex_I_Subunit_2"/>
</dbReference>
<keyword evidence="7 18" id="KW-0679">Respiratory chain</keyword>
<feature type="transmembrane region" description="Helical" evidence="18">
    <location>
        <begin position="195"/>
        <end position="213"/>
    </location>
</feature>
<dbReference type="Pfam" id="PF00361">
    <property type="entry name" value="Proton_antipo_M"/>
    <property type="match status" value="1"/>
</dbReference>
<comment type="similarity">
    <text evidence="3 18">Belongs to the complex I subunit 2 family.</text>
</comment>
<dbReference type="RefSeq" id="YP_002971019.1">
    <property type="nucleotide sequence ID" value="NC_012842.1"/>
</dbReference>
<keyword evidence="10 18" id="KW-1278">Translocase</keyword>
<geneLocation type="mitochondrion" evidence="20"/>
<evidence type="ECO:0000256" key="1">
    <source>
        <dbReference type="ARBA" id="ARBA00003257"/>
    </source>
</evidence>
<dbReference type="GO" id="GO:0006120">
    <property type="term" value="P:mitochondrial electron transport, NADH to ubiquinone"/>
    <property type="evidence" value="ECO:0007669"/>
    <property type="project" value="InterPro"/>
</dbReference>
<evidence type="ECO:0000256" key="11">
    <source>
        <dbReference type="ARBA" id="ARBA00022982"/>
    </source>
</evidence>
<evidence type="ECO:0000256" key="4">
    <source>
        <dbReference type="ARBA" id="ARBA00012944"/>
    </source>
</evidence>
<name>C5HIN7_9HEMI</name>
<feature type="transmembrane region" description="Helical" evidence="18">
    <location>
        <begin position="265"/>
        <end position="286"/>
    </location>
</feature>
<feature type="domain" description="NADH:quinone oxidoreductase/Mrp antiporter transmembrane" evidence="19">
    <location>
        <begin position="24"/>
        <end position="281"/>
    </location>
</feature>
<dbReference type="GO" id="GO:0008137">
    <property type="term" value="F:NADH dehydrogenase (ubiquinone) activity"/>
    <property type="evidence" value="ECO:0007669"/>
    <property type="project" value="UniProtKB-EC"/>
</dbReference>
<comment type="subcellular location">
    <subcellularLocation>
        <location evidence="2 18">Mitochondrion inner membrane</location>
        <topology evidence="2 18">Multi-pass membrane protein</topology>
    </subcellularLocation>
</comment>
<dbReference type="PANTHER" id="PTHR46552:SF1">
    <property type="entry name" value="NADH-UBIQUINONE OXIDOREDUCTASE CHAIN 2"/>
    <property type="match status" value="1"/>
</dbReference>
<evidence type="ECO:0000256" key="5">
    <source>
        <dbReference type="ARBA" id="ARBA00021008"/>
    </source>
</evidence>
<feature type="transmembrane region" description="Helical" evidence="18">
    <location>
        <begin position="306"/>
        <end position="324"/>
    </location>
</feature>
<dbReference type="PANTHER" id="PTHR46552">
    <property type="entry name" value="NADH-UBIQUINONE OXIDOREDUCTASE CHAIN 2"/>
    <property type="match status" value="1"/>
</dbReference>
<feature type="transmembrane region" description="Helical" evidence="18">
    <location>
        <begin position="91"/>
        <end position="113"/>
    </location>
</feature>
<dbReference type="PRINTS" id="PR01436">
    <property type="entry name" value="NADHDHGNASE2"/>
</dbReference>
<evidence type="ECO:0000256" key="17">
    <source>
        <dbReference type="ARBA" id="ARBA00049551"/>
    </source>
</evidence>
<organism evidence="20">
    <name type="scientific">Hydrometra greeni</name>
    <dbReference type="NCBI Taxonomy" id="1492928"/>
    <lineage>
        <taxon>Eukaryota</taxon>
        <taxon>Metazoa</taxon>
        <taxon>Ecdysozoa</taxon>
        <taxon>Arthropoda</taxon>
        <taxon>Hexapoda</taxon>
        <taxon>Insecta</taxon>
        <taxon>Pterygota</taxon>
        <taxon>Neoptera</taxon>
        <taxon>Paraneoptera</taxon>
        <taxon>Hemiptera</taxon>
        <taxon>Heteroptera</taxon>
        <taxon>Gerromorpha</taxon>
        <taxon>Gerroidea</taxon>
        <taxon>Hydrometridae</taxon>
        <taxon>Hydrometra</taxon>
    </lineage>
</organism>
<evidence type="ECO:0000256" key="3">
    <source>
        <dbReference type="ARBA" id="ARBA00007012"/>
    </source>
</evidence>
<proteinExistence type="inferred from homology"/>
<comment type="function">
    <text evidence="1">Core subunit of the mitochondrial membrane respiratory chain NADH dehydrogenase (Complex I) that is believed to belong to the minimal assembly required for catalysis. Complex I functions in the transfer of electrons from NADH to the respiratory chain. The immediate electron acceptor for the enzyme is believed to be ubiquinone.</text>
</comment>
<evidence type="ECO:0000256" key="16">
    <source>
        <dbReference type="ARBA" id="ARBA00023136"/>
    </source>
</evidence>
<dbReference type="GO" id="GO:0005743">
    <property type="term" value="C:mitochondrial inner membrane"/>
    <property type="evidence" value="ECO:0007669"/>
    <property type="project" value="UniProtKB-SubCell"/>
</dbReference>
<sequence length="327" mass="38878">MSFNMNKMLFMIMLMMSIIIVISSENWISLWMGMEMNMMMFMAIIAKKYNNKSSESMMIYFLIQSMGSMIFIYSIFMNKMCMLMTNMNINMYYFIMLMSIMLKIGTAPFHFWLISMMSKMSWDNNLILMTLQKIIPMIIIQIITNNYIIFIVIMSVIVGAIGGINQSSIKKMMGYSSINHMGWMMMSTLIENEMWFKYFIIYSMMTVFMVKMFKEMMIMHMNQLNMITNKMMKINMIIMMMSMGGLPPLIGFFPKWMIINKLINMNLIMPTLIMIMCSMLTLYYYIRITIPFMMMKSMNNKWASFYSNKLIYMTSMNMILPIIMMTI</sequence>
<evidence type="ECO:0000256" key="2">
    <source>
        <dbReference type="ARBA" id="ARBA00004448"/>
    </source>
</evidence>
<evidence type="ECO:0000256" key="8">
    <source>
        <dbReference type="ARBA" id="ARBA00022692"/>
    </source>
</evidence>